<name>J2IBG7_9ALTE</name>
<sequence>MLSSAAVLLVTKIPPEGGPSYYKWLRPLQELIQLVVPTLFGPNDKAFTP</sequence>
<dbReference type="Proteomes" id="UP000012043">
    <property type="component" value="Unassembled WGS sequence"/>
</dbReference>
<evidence type="ECO:0000313" key="1">
    <source>
        <dbReference type="EMBL" id="EJI83999.1"/>
    </source>
</evidence>
<proteinExistence type="predicted"/>
<protein>
    <submittedName>
        <fullName evidence="1">Uncharacterized protein</fullName>
    </submittedName>
</protein>
<reference evidence="1 2" key="1">
    <citation type="journal article" date="2012" name="J. Bacteriol.">
        <title>Genome Sequence of Pectin-Degrading Alishewanella aestuarii Strain B11T, Isolated from Tidal Flat Sediment.</title>
        <authorList>
            <person name="Jung J."/>
            <person name="Choi S."/>
            <person name="Chun J."/>
            <person name="Park W."/>
        </authorList>
    </citation>
    <scope>NUCLEOTIDE SEQUENCE [LARGE SCALE GENOMIC DNA]</scope>
    <source>
        <strain evidence="1 2">B11</strain>
    </source>
</reference>
<comment type="caution">
    <text evidence="1">The sequence shown here is derived from an EMBL/GenBank/DDBJ whole genome shotgun (WGS) entry which is preliminary data.</text>
</comment>
<organism evidence="1 2">
    <name type="scientific">Alishewanella aestuarii B11</name>
    <dbReference type="NCBI Taxonomy" id="1197174"/>
    <lineage>
        <taxon>Bacteria</taxon>
        <taxon>Pseudomonadati</taxon>
        <taxon>Pseudomonadota</taxon>
        <taxon>Gammaproteobacteria</taxon>
        <taxon>Alteromonadales</taxon>
        <taxon>Alteromonadaceae</taxon>
        <taxon>Alishewanella</taxon>
    </lineage>
</organism>
<dbReference type="EMBL" id="ALAB01000041">
    <property type="protein sequence ID" value="EJI83999.1"/>
    <property type="molecule type" value="Genomic_DNA"/>
</dbReference>
<dbReference type="AlphaFoldDB" id="J2IBG7"/>
<keyword evidence="2" id="KW-1185">Reference proteome</keyword>
<accession>J2IBG7</accession>
<evidence type="ECO:0000313" key="2">
    <source>
        <dbReference type="Proteomes" id="UP000012043"/>
    </source>
</evidence>
<gene>
    <name evidence="1" type="ORF">AEST_32050</name>
</gene>